<gene>
    <name evidence="2" type="ORF">DEBR0S7_00408G</name>
</gene>
<evidence type="ECO:0000313" key="3">
    <source>
        <dbReference type="Proteomes" id="UP000478008"/>
    </source>
</evidence>
<reference evidence="2 3" key="1">
    <citation type="submission" date="2019-07" db="EMBL/GenBank/DDBJ databases">
        <authorList>
            <person name="Friedrich A."/>
            <person name="Schacherer J."/>
        </authorList>
    </citation>
    <scope>NUCLEOTIDE SEQUENCE [LARGE SCALE GENOMIC DNA]</scope>
</reference>
<evidence type="ECO:0000313" key="2">
    <source>
        <dbReference type="EMBL" id="VUG20286.1"/>
    </source>
</evidence>
<dbReference type="Proteomes" id="UP000478008">
    <property type="component" value="Unassembled WGS sequence"/>
</dbReference>
<feature type="compositionally biased region" description="Low complexity" evidence="1">
    <location>
        <begin position="210"/>
        <end position="225"/>
    </location>
</feature>
<feature type="region of interest" description="Disordered" evidence="1">
    <location>
        <begin position="403"/>
        <end position="437"/>
    </location>
</feature>
<sequence length="484" mass="53316">MEQDALGRYRVSPLSERHDFKNNMNSSISVPPPPITRFSEPAKLEVMKRRARRASCEMTAMRAVLHKGLSRAERTKPRITSAPIQLNSADLSRLRFSMLPRSAPQPGAGMKRRAFQTRSLPQSLCSAHSSALSTTSRRPRSACSVPGAISRQRITSMPIILSNQMPDPAPVPVPVHDTYTSHVPEHAPPVLNIVPSTPSTSTTYYTSFSVSSSPFSTPNASVSSSEKCTLGEPFTPSSKTTSATSSNTSLTSSPEQSYHTAKSHISIDSSTVHNSPESIISSFIDSYSSDSQSSDDSRDSLNSAEMSIFSHNTQNSLTSGSSGSFVSMGTGTVFIHHGSNRFQRFASLPEQYIHKPLPKLPSKQIPISNSPLVEEKSIVEDLNAECTSIFIDPNEGLHSVESFETASNIPGRPNRTSNTSHTEKRDKKHVRKSYGSIGFNPCLSEKEKRDRRRSLQYLRRSRIDPFMLEGYQDHVSPRFFSCMS</sequence>
<feature type="region of interest" description="Disordered" evidence="1">
    <location>
        <begin position="17"/>
        <end position="36"/>
    </location>
</feature>
<organism evidence="2 3">
    <name type="scientific">Dekkera bruxellensis</name>
    <name type="common">Brettanomyces custersii</name>
    <dbReference type="NCBI Taxonomy" id="5007"/>
    <lineage>
        <taxon>Eukaryota</taxon>
        <taxon>Fungi</taxon>
        <taxon>Dikarya</taxon>
        <taxon>Ascomycota</taxon>
        <taxon>Saccharomycotina</taxon>
        <taxon>Pichiomycetes</taxon>
        <taxon>Pichiales</taxon>
        <taxon>Pichiaceae</taxon>
        <taxon>Brettanomyces</taxon>
    </lineage>
</organism>
<feature type="compositionally biased region" description="Low complexity" evidence="1">
    <location>
        <begin position="235"/>
        <end position="253"/>
    </location>
</feature>
<feature type="compositionally biased region" description="Polar residues" evidence="1">
    <location>
        <begin position="403"/>
        <end position="420"/>
    </location>
</feature>
<protein>
    <submittedName>
        <fullName evidence="2">DEBR0S7_00408g1_1</fullName>
    </submittedName>
</protein>
<proteinExistence type="predicted"/>
<feature type="region of interest" description="Disordered" evidence="1">
    <location>
        <begin position="210"/>
        <end position="273"/>
    </location>
</feature>
<accession>A0A7D9H2N6</accession>
<dbReference type="AlphaFoldDB" id="A0A7D9H2N6"/>
<dbReference type="EMBL" id="CABFWN010000007">
    <property type="protein sequence ID" value="VUG20286.1"/>
    <property type="molecule type" value="Genomic_DNA"/>
</dbReference>
<keyword evidence="3" id="KW-1185">Reference proteome</keyword>
<name>A0A7D9H2N6_DEKBR</name>
<evidence type="ECO:0000256" key="1">
    <source>
        <dbReference type="SAM" id="MobiDB-lite"/>
    </source>
</evidence>